<protein>
    <submittedName>
        <fullName evidence="1">Uncharacterized protein</fullName>
    </submittedName>
</protein>
<proteinExistence type="predicted"/>
<dbReference type="EMBL" id="LYBW01000045">
    <property type="protein sequence ID" value="ODR92351.1"/>
    <property type="molecule type" value="Genomic_DNA"/>
</dbReference>
<keyword evidence="2" id="KW-1185">Reference proteome</keyword>
<dbReference type="AlphaFoldDB" id="A0A1E3VGU4"/>
<evidence type="ECO:0000313" key="2">
    <source>
        <dbReference type="Proteomes" id="UP000094342"/>
    </source>
</evidence>
<accession>A0A1E3VGU4</accession>
<sequence>MSVLLQVLQRLYGLLAREAMSASIATQAFWAKCLLLWPICAVPTERSASHFQRAENVIGVIGGLS</sequence>
<comment type="caution">
    <text evidence="1">The sequence shown here is derived from an EMBL/GenBank/DDBJ whole genome shotgun (WGS) entry which is preliminary data.</text>
</comment>
<gene>
    <name evidence="1" type="ORF">A8M32_05935</name>
</gene>
<organism evidence="1 2">
    <name type="scientific">Sinorhizobium alkalisoli</name>
    <dbReference type="NCBI Taxonomy" id="1752398"/>
    <lineage>
        <taxon>Bacteria</taxon>
        <taxon>Pseudomonadati</taxon>
        <taxon>Pseudomonadota</taxon>
        <taxon>Alphaproteobacteria</taxon>
        <taxon>Hyphomicrobiales</taxon>
        <taxon>Rhizobiaceae</taxon>
        <taxon>Sinorhizobium/Ensifer group</taxon>
        <taxon>Sinorhizobium</taxon>
    </lineage>
</organism>
<dbReference type="Proteomes" id="UP000094342">
    <property type="component" value="Unassembled WGS sequence"/>
</dbReference>
<evidence type="ECO:0000313" key="1">
    <source>
        <dbReference type="EMBL" id="ODR92351.1"/>
    </source>
</evidence>
<dbReference type="STRING" id="1752398.A8M32_05935"/>
<name>A0A1E3VGU4_9HYPH</name>
<reference evidence="2" key="1">
    <citation type="submission" date="2016-05" db="EMBL/GenBank/DDBJ databases">
        <authorList>
            <person name="Li Y."/>
        </authorList>
    </citation>
    <scope>NUCLEOTIDE SEQUENCE [LARGE SCALE GENOMIC DNA]</scope>
    <source>
        <strain evidence="2">YIC4027</strain>
    </source>
</reference>